<dbReference type="Pfam" id="PF03435">
    <property type="entry name" value="Sacchrp_dh_NADP"/>
    <property type="match status" value="1"/>
</dbReference>
<feature type="domain" description="Saccharopine dehydrogenase NADP binding" evidence="1">
    <location>
        <begin position="4"/>
        <end position="121"/>
    </location>
</feature>
<dbReference type="SUPFAM" id="SSF51735">
    <property type="entry name" value="NAD(P)-binding Rossmann-fold domains"/>
    <property type="match status" value="1"/>
</dbReference>
<comment type="caution">
    <text evidence="2">The sequence shown here is derived from an EMBL/GenBank/DDBJ whole genome shotgun (WGS) entry which is preliminary data.</text>
</comment>
<organism evidence="2 3">
    <name type="scientific">Actinoplanes palleronii</name>
    <dbReference type="NCBI Taxonomy" id="113570"/>
    <lineage>
        <taxon>Bacteria</taxon>
        <taxon>Bacillati</taxon>
        <taxon>Actinomycetota</taxon>
        <taxon>Actinomycetes</taxon>
        <taxon>Micromonosporales</taxon>
        <taxon>Micromonosporaceae</taxon>
        <taxon>Actinoplanes</taxon>
    </lineage>
</organism>
<keyword evidence="3" id="KW-1185">Reference proteome</keyword>
<dbReference type="PANTHER" id="PTHR43781">
    <property type="entry name" value="SACCHAROPINE DEHYDROGENASE"/>
    <property type="match status" value="1"/>
</dbReference>
<accession>A0ABQ4BQ78</accession>
<proteinExistence type="predicted"/>
<evidence type="ECO:0000259" key="1">
    <source>
        <dbReference type="Pfam" id="PF03435"/>
    </source>
</evidence>
<name>A0ABQ4BQ78_9ACTN</name>
<gene>
    <name evidence="2" type="ORF">Apa02nite_085540</name>
</gene>
<dbReference type="Gene3D" id="3.40.50.720">
    <property type="entry name" value="NAD(P)-binding Rossmann-like Domain"/>
    <property type="match status" value="1"/>
</dbReference>
<dbReference type="InterPro" id="IPR036291">
    <property type="entry name" value="NAD(P)-bd_dom_sf"/>
</dbReference>
<dbReference type="InterPro" id="IPR005097">
    <property type="entry name" value="Sacchrp_dh_NADP-bd"/>
</dbReference>
<protein>
    <submittedName>
        <fullName evidence="2">Membrane protein</fullName>
    </submittedName>
</protein>
<evidence type="ECO:0000313" key="2">
    <source>
        <dbReference type="EMBL" id="GIE72446.1"/>
    </source>
</evidence>
<dbReference type="RefSeq" id="WP_203830159.1">
    <property type="nucleotide sequence ID" value="NZ_BAAATY010000051.1"/>
</dbReference>
<sequence>METLIYGATGYTGQLIAEEAVRAGLDITVAGRDRAKTEALADRLGVPGRVFTLENPAIVRGEVRGARVVLNVAGPFSRTAGQLIDACVAEGAHYLDTSAEFATFALAEERSAAAVDAGVMLVPGVGWDVVPSDAVAVHAAARTPRPVRLRVALKVTGGFSRGSVASAAGIADLIGLVRSGGQLVRKAGAAPAAFDFGAGPEDCVPVPMGDLITAVHSTGLADVEVFMRSDGAIPAPGDELPAGPTAAERLQGRYWALAEVTDADGSIVRSVIETPTGYTYTQLSAVAAARRALAGPQPAGFRTPSSAFGPGFATTIADSTITDF</sequence>
<evidence type="ECO:0000313" key="3">
    <source>
        <dbReference type="Proteomes" id="UP000624709"/>
    </source>
</evidence>
<dbReference type="Proteomes" id="UP000624709">
    <property type="component" value="Unassembled WGS sequence"/>
</dbReference>
<reference evidence="2 3" key="1">
    <citation type="submission" date="2021-01" db="EMBL/GenBank/DDBJ databases">
        <title>Whole genome shotgun sequence of Actinoplanes palleronii NBRC 14916.</title>
        <authorList>
            <person name="Komaki H."/>
            <person name="Tamura T."/>
        </authorList>
    </citation>
    <scope>NUCLEOTIDE SEQUENCE [LARGE SCALE GENOMIC DNA]</scope>
    <source>
        <strain evidence="2 3">NBRC 14916</strain>
    </source>
</reference>
<dbReference type="PANTHER" id="PTHR43781:SF1">
    <property type="entry name" value="SACCHAROPINE DEHYDROGENASE"/>
    <property type="match status" value="1"/>
</dbReference>
<dbReference type="EMBL" id="BOMS01000146">
    <property type="protein sequence ID" value="GIE72446.1"/>
    <property type="molecule type" value="Genomic_DNA"/>
</dbReference>